<evidence type="ECO:0000313" key="2">
    <source>
        <dbReference type="Proteomes" id="UP000009134"/>
    </source>
</evidence>
<proteinExistence type="predicted"/>
<name>Q2G5X5_NOVAD</name>
<dbReference type="Proteomes" id="UP000009134">
    <property type="component" value="Chromosome"/>
</dbReference>
<evidence type="ECO:0000313" key="1">
    <source>
        <dbReference type="EMBL" id="ABD26748.1"/>
    </source>
</evidence>
<sequence length="198" mass="21905">MRHVPAMANHDEDLSLASRLCLACGLCCDGTVYEQAAVRPEDIAPANACGFRLFKTEQDRQVFLFPCHYLEDSACTRYDQWRPSVCGSFFCLMQKRVAEGECSEAEGFSLIERAKSLRSAVLALLKPGQHFLWARSRFDALAGAKADLAPADAQLVVRMFVLERFLDQHFRKPGKKRLPGGAIARPAVEAAPDDTKAA</sequence>
<accession>Q2G5X5</accession>
<keyword evidence="2" id="KW-1185">Reference proteome</keyword>
<protein>
    <recommendedName>
        <fullName evidence="3">YkgJ family cysteine cluster protein</fullName>
    </recommendedName>
</protein>
<dbReference type="HOGENOM" id="CLU_1584790_0_0_5"/>
<reference evidence="2" key="1">
    <citation type="submission" date="2006-01" db="EMBL/GenBank/DDBJ databases">
        <title>Complete sequence of Novosphingobium aromaticivorans DSM 12444.</title>
        <authorList>
            <consortium name="US DOE Joint Genome Institute"/>
            <person name="Copeland A."/>
            <person name="Lucas S."/>
            <person name="Lapidus A."/>
            <person name="Barry K."/>
            <person name="Detter J.C."/>
            <person name="Glavina T."/>
            <person name="Hammon N."/>
            <person name="Israni S."/>
            <person name="Pitluck S."/>
            <person name="Chain P."/>
            <person name="Malfatti S."/>
            <person name="Shin M."/>
            <person name="Vergez L."/>
            <person name="Schmutz J."/>
            <person name="Larimer F."/>
            <person name="Land M."/>
            <person name="Kyrpides N."/>
            <person name="Ivanova N."/>
            <person name="Fredrickson J."/>
            <person name="Balkwill D."/>
            <person name="Romine M.F."/>
            <person name="Richardson P."/>
        </authorList>
    </citation>
    <scope>NUCLEOTIDE SEQUENCE [LARGE SCALE GENOMIC DNA]</scope>
    <source>
        <strain evidence="2">ATCC 700278 / DSM 12444 / CCUG 56034 / CIP 105152 / NBRC 16084 / F199</strain>
    </source>
</reference>
<dbReference type="AlphaFoldDB" id="Q2G5X5"/>
<dbReference type="eggNOG" id="COG0727">
    <property type="taxonomic scope" value="Bacteria"/>
</dbReference>
<dbReference type="EMBL" id="CP000248">
    <property type="protein sequence ID" value="ABD26748.1"/>
    <property type="molecule type" value="Genomic_DNA"/>
</dbReference>
<evidence type="ECO:0008006" key="3">
    <source>
        <dbReference type="Google" id="ProtNLM"/>
    </source>
</evidence>
<gene>
    <name evidence="1" type="ordered locus">Saro_2311</name>
</gene>
<dbReference type="KEGG" id="nar:Saro_2311"/>
<organism evidence="1 2">
    <name type="scientific">Novosphingobium aromaticivorans (strain ATCC 700278 / DSM 12444 / CCUG 56034 / CIP 105152 / NBRC 16084 / F199)</name>
    <dbReference type="NCBI Taxonomy" id="279238"/>
    <lineage>
        <taxon>Bacteria</taxon>
        <taxon>Pseudomonadati</taxon>
        <taxon>Pseudomonadota</taxon>
        <taxon>Alphaproteobacteria</taxon>
        <taxon>Sphingomonadales</taxon>
        <taxon>Sphingomonadaceae</taxon>
        <taxon>Novosphingobium</taxon>
    </lineage>
</organism>